<dbReference type="InterPro" id="IPR058163">
    <property type="entry name" value="LysR-type_TF_proteobact-type"/>
</dbReference>
<evidence type="ECO:0000313" key="6">
    <source>
        <dbReference type="EMBL" id="OWR26636.1"/>
    </source>
</evidence>
<dbReference type="Gene3D" id="1.10.10.10">
    <property type="entry name" value="Winged helix-like DNA-binding domain superfamily/Winged helix DNA-binding domain"/>
    <property type="match status" value="1"/>
</dbReference>
<evidence type="ECO:0000256" key="4">
    <source>
        <dbReference type="ARBA" id="ARBA00023163"/>
    </source>
</evidence>
<dbReference type="InterPro" id="IPR000847">
    <property type="entry name" value="LysR_HTH_N"/>
</dbReference>
<proteinExistence type="inferred from homology"/>
<protein>
    <submittedName>
        <fullName evidence="6">LysR family transcriptional regulator</fullName>
    </submittedName>
</protein>
<keyword evidence="2" id="KW-0805">Transcription regulation</keyword>
<name>A0A246KSQ7_9GAMM</name>
<dbReference type="EMBL" id="NIXP01000152">
    <property type="protein sequence ID" value="OWR26636.1"/>
    <property type="molecule type" value="Genomic_DNA"/>
</dbReference>
<evidence type="ECO:0000259" key="5">
    <source>
        <dbReference type="PROSITE" id="PS50931"/>
    </source>
</evidence>
<dbReference type="GO" id="GO:0003700">
    <property type="term" value="F:DNA-binding transcription factor activity"/>
    <property type="evidence" value="ECO:0007669"/>
    <property type="project" value="InterPro"/>
</dbReference>
<dbReference type="CDD" id="cd08422">
    <property type="entry name" value="PBP2_CrgA_like"/>
    <property type="match status" value="1"/>
</dbReference>
<dbReference type="InterPro" id="IPR036390">
    <property type="entry name" value="WH_DNA-bd_sf"/>
</dbReference>
<dbReference type="SUPFAM" id="SSF53850">
    <property type="entry name" value="Periplasmic binding protein-like II"/>
    <property type="match status" value="1"/>
</dbReference>
<evidence type="ECO:0000313" key="7">
    <source>
        <dbReference type="Proteomes" id="UP000197904"/>
    </source>
</evidence>
<dbReference type="SUPFAM" id="SSF46785">
    <property type="entry name" value="Winged helix' DNA-binding domain"/>
    <property type="match status" value="1"/>
</dbReference>
<dbReference type="PANTHER" id="PTHR30537">
    <property type="entry name" value="HTH-TYPE TRANSCRIPTIONAL REGULATOR"/>
    <property type="match status" value="1"/>
</dbReference>
<evidence type="ECO:0000256" key="2">
    <source>
        <dbReference type="ARBA" id="ARBA00023015"/>
    </source>
</evidence>
<dbReference type="InterPro" id="IPR005119">
    <property type="entry name" value="LysR_subst-bd"/>
</dbReference>
<organism evidence="6 7">
    <name type="scientific">Stenotrophomonas pavanii</name>
    <dbReference type="NCBI Taxonomy" id="487698"/>
    <lineage>
        <taxon>Bacteria</taxon>
        <taxon>Pseudomonadati</taxon>
        <taxon>Pseudomonadota</taxon>
        <taxon>Gammaproteobacteria</taxon>
        <taxon>Lysobacterales</taxon>
        <taxon>Lysobacteraceae</taxon>
        <taxon>Stenotrophomonas</taxon>
    </lineage>
</organism>
<dbReference type="Pfam" id="PF03466">
    <property type="entry name" value="LysR_substrate"/>
    <property type="match status" value="1"/>
</dbReference>
<comment type="caution">
    <text evidence="6">The sequence shown here is derived from an EMBL/GenBank/DDBJ whole genome shotgun (WGS) entry which is preliminary data.</text>
</comment>
<reference evidence="6 7" key="1">
    <citation type="submission" date="2017-06" db="EMBL/GenBank/DDBJ databases">
        <authorList>
            <person name="Kim H.J."/>
            <person name="Triplett B.A."/>
        </authorList>
    </citation>
    <scope>NUCLEOTIDE SEQUENCE [LARGE SCALE GENOMIC DNA]</scope>
    <source>
        <strain evidence="6 7">S18795</strain>
    </source>
</reference>
<dbReference type="Pfam" id="PF00126">
    <property type="entry name" value="HTH_1"/>
    <property type="match status" value="1"/>
</dbReference>
<comment type="similarity">
    <text evidence="1">Belongs to the LysR transcriptional regulatory family.</text>
</comment>
<dbReference type="PROSITE" id="PS50931">
    <property type="entry name" value="HTH_LYSR"/>
    <property type="match status" value="1"/>
</dbReference>
<sequence>MNSELDLLKTFRAAAEAPSFREAAVRLGSSPQAITRAIQALESHYGELLFHRSTRQVRITAFGEDLLHQLRPALEGLDKLWRPRTKATASQIVGTVRISAPHSMGSRAVLAALDTVTQSHPGIVLDVRLSDRVADAVDEGIDVGIRVGFMRDSRFIAKKAGEMRLHIVGSPALVERIGAPAETSELSRFPLVASVDINTGRPWPWYLAGGVQVAPTAPAFIADNADMEMAGVIAGLGFAQLADYMAAPLIQSGVLQRVMEEFDPAPWGLYVYRPQRGPVSPRVRVVFDALHSAVGALPSLMQMTPSPTSALTPSKAGKR</sequence>
<feature type="domain" description="HTH lysR-type" evidence="5">
    <location>
        <begin position="1"/>
        <end position="60"/>
    </location>
</feature>
<dbReference type="InterPro" id="IPR036388">
    <property type="entry name" value="WH-like_DNA-bd_sf"/>
</dbReference>
<dbReference type="RefSeq" id="WP_032966742.1">
    <property type="nucleotide sequence ID" value="NZ_NIXP01000152.1"/>
</dbReference>
<accession>A0A246KSQ7</accession>
<dbReference type="GO" id="GO:0003677">
    <property type="term" value="F:DNA binding"/>
    <property type="evidence" value="ECO:0007669"/>
    <property type="project" value="UniProtKB-KW"/>
</dbReference>
<dbReference type="PANTHER" id="PTHR30537:SF5">
    <property type="entry name" value="HTH-TYPE TRANSCRIPTIONAL ACTIVATOR TTDR-RELATED"/>
    <property type="match status" value="1"/>
</dbReference>
<evidence type="ECO:0000256" key="3">
    <source>
        <dbReference type="ARBA" id="ARBA00023125"/>
    </source>
</evidence>
<keyword evidence="3" id="KW-0238">DNA-binding</keyword>
<gene>
    <name evidence="6" type="ORF">CEE55_21540</name>
</gene>
<dbReference type="Gene3D" id="3.40.190.290">
    <property type="match status" value="1"/>
</dbReference>
<dbReference type="Proteomes" id="UP000197904">
    <property type="component" value="Unassembled WGS sequence"/>
</dbReference>
<dbReference type="AlphaFoldDB" id="A0A246KSQ7"/>
<keyword evidence="4" id="KW-0804">Transcription</keyword>
<evidence type="ECO:0000256" key="1">
    <source>
        <dbReference type="ARBA" id="ARBA00009437"/>
    </source>
</evidence>